<dbReference type="RefSeq" id="XP_041218740.1">
    <property type="nucleotide sequence ID" value="XM_041364659.1"/>
</dbReference>
<dbReference type="EMBL" id="JABBWK010000107">
    <property type="protein sequence ID" value="KAG1893164.1"/>
    <property type="molecule type" value="Genomic_DNA"/>
</dbReference>
<reference evidence="1" key="1">
    <citation type="journal article" date="2020" name="New Phytol.">
        <title>Comparative genomics reveals dynamic genome evolution in host specialist ectomycorrhizal fungi.</title>
        <authorList>
            <person name="Lofgren L.A."/>
            <person name="Nguyen N.H."/>
            <person name="Vilgalys R."/>
            <person name="Ruytinx J."/>
            <person name="Liao H.L."/>
            <person name="Branco S."/>
            <person name="Kuo A."/>
            <person name="LaButti K."/>
            <person name="Lipzen A."/>
            <person name="Andreopoulos W."/>
            <person name="Pangilinan J."/>
            <person name="Riley R."/>
            <person name="Hundley H."/>
            <person name="Na H."/>
            <person name="Barry K."/>
            <person name="Grigoriev I.V."/>
            <person name="Stajich J.E."/>
            <person name="Kennedy P.G."/>
        </authorList>
    </citation>
    <scope>NUCLEOTIDE SEQUENCE</scope>
    <source>
        <strain evidence="1">FC203</strain>
    </source>
</reference>
<keyword evidence="2" id="KW-1185">Reference proteome</keyword>
<evidence type="ECO:0000313" key="2">
    <source>
        <dbReference type="Proteomes" id="UP001195769"/>
    </source>
</evidence>
<dbReference type="AlphaFoldDB" id="A0AAD4DU26"/>
<dbReference type="GeneID" id="64658957"/>
<organism evidence="1 2">
    <name type="scientific">Suillus fuscotomentosus</name>
    <dbReference type="NCBI Taxonomy" id="1912939"/>
    <lineage>
        <taxon>Eukaryota</taxon>
        <taxon>Fungi</taxon>
        <taxon>Dikarya</taxon>
        <taxon>Basidiomycota</taxon>
        <taxon>Agaricomycotina</taxon>
        <taxon>Agaricomycetes</taxon>
        <taxon>Agaricomycetidae</taxon>
        <taxon>Boletales</taxon>
        <taxon>Suillineae</taxon>
        <taxon>Suillaceae</taxon>
        <taxon>Suillus</taxon>
    </lineage>
</organism>
<accession>A0AAD4DU26</accession>
<proteinExistence type="predicted"/>
<name>A0AAD4DU26_9AGAM</name>
<gene>
    <name evidence="1" type="ORF">F5891DRAFT_1131378</name>
</gene>
<sequence>MQPSAPHARSKHCSHARFQGSPCGECSDVHRHIVHLSEIARDTKHHTNYKFLGLGHMQDIAKTYADQIKQLKLQELNHSHKYMRLLTQLDDYNRLLMAISKKDIPRIHQIVDVALHHGSSVQEVVNKLEDALEGAYTPRGYGANDLDITTLVVRLGGCQLLFALHQSLGLPSLCTLHTKSTFTSIFDQNIQNIKHSHTIEPVLRTYESAVNIAQKLHDGELHLGKELTVIGASCFGEDEIYPILAAPTCKTEDATDMEHILSRAIGSWNRTELVGPIWHAAGHKLFVKFPLPLPPESPLYGTLVNLQGLNLFTSEGEIMLDFDFKHIFKHKYFFLL</sequence>
<protein>
    <submittedName>
        <fullName evidence="1">Uncharacterized protein</fullName>
    </submittedName>
</protein>
<evidence type="ECO:0000313" key="1">
    <source>
        <dbReference type="EMBL" id="KAG1893164.1"/>
    </source>
</evidence>
<dbReference type="Proteomes" id="UP001195769">
    <property type="component" value="Unassembled WGS sequence"/>
</dbReference>
<comment type="caution">
    <text evidence="1">The sequence shown here is derived from an EMBL/GenBank/DDBJ whole genome shotgun (WGS) entry which is preliminary data.</text>
</comment>